<dbReference type="CDD" id="cd00130">
    <property type="entry name" value="PAS"/>
    <property type="match status" value="1"/>
</dbReference>
<dbReference type="PRINTS" id="PR00344">
    <property type="entry name" value="BCTRLSENSOR"/>
</dbReference>
<comment type="catalytic activity">
    <reaction evidence="1">
        <text>ATP + protein L-histidine = ADP + protein N-phospho-L-histidine.</text>
        <dbReference type="EC" id="2.7.13.3"/>
    </reaction>
</comment>
<keyword evidence="12" id="KW-0902">Two-component regulatory system</keyword>
<evidence type="ECO:0000256" key="13">
    <source>
        <dbReference type="ARBA" id="ARBA00023136"/>
    </source>
</evidence>
<dbReference type="SMART" id="SM00387">
    <property type="entry name" value="HATPase_c"/>
    <property type="match status" value="1"/>
</dbReference>
<name>A0ABZ2VZP9_9GAMM</name>
<evidence type="ECO:0000256" key="3">
    <source>
        <dbReference type="ARBA" id="ARBA00006434"/>
    </source>
</evidence>
<proteinExistence type="inferred from homology"/>
<dbReference type="SUPFAM" id="SSF55874">
    <property type="entry name" value="ATPase domain of HSP90 chaperone/DNA topoisomerase II/histidine kinase"/>
    <property type="match status" value="1"/>
</dbReference>
<dbReference type="InterPro" id="IPR003594">
    <property type="entry name" value="HATPase_dom"/>
</dbReference>
<keyword evidence="6" id="KW-0808">Transferase</keyword>
<feature type="transmembrane region" description="Helical" evidence="15">
    <location>
        <begin position="153"/>
        <end position="171"/>
    </location>
</feature>
<dbReference type="SMART" id="SM00091">
    <property type="entry name" value="PAS"/>
    <property type="match status" value="1"/>
</dbReference>
<keyword evidence="10 18" id="KW-0067">ATP-binding</keyword>
<evidence type="ECO:0000256" key="8">
    <source>
        <dbReference type="ARBA" id="ARBA00022741"/>
    </source>
</evidence>
<dbReference type="Gene3D" id="1.10.287.130">
    <property type="match status" value="1"/>
</dbReference>
<dbReference type="EMBL" id="CP101118">
    <property type="protein sequence ID" value="WZF87815.1"/>
    <property type="molecule type" value="Genomic_DNA"/>
</dbReference>
<feature type="transmembrane region" description="Helical" evidence="15">
    <location>
        <begin position="468"/>
        <end position="489"/>
    </location>
</feature>
<feature type="domain" description="PAS" evidence="17">
    <location>
        <begin position="626"/>
        <end position="670"/>
    </location>
</feature>
<feature type="region of interest" description="Disordered" evidence="14">
    <location>
        <begin position="971"/>
        <end position="993"/>
    </location>
</feature>
<feature type="transmembrane region" description="Helical" evidence="15">
    <location>
        <begin position="183"/>
        <end position="210"/>
    </location>
</feature>
<dbReference type="PROSITE" id="PS50109">
    <property type="entry name" value="HIS_KIN"/>
    <property type="match status" value="1"/>
</dbReference>
<feature type="transmembrane region" description="Helical" evidence="15">
    <location>
        <begin position="427"/>
        <end position="448"/>
    </location>
</feature>
<dbReference type="EC" id="2.7.13.3" evidence="4"/>
<evidence type="ECO:0000313" key="19">
    <source>
        <dbReference type="Proteomes" id="UP001475781"/>
    </source>
</evidence>
<evidence type="ECO:0000256" key="6">
    <source>
        <dbReference type="ARBA" id="ARBA00022679"/>
    </source>
</evidence>
<feature type="transmembrane region" description="Helical" evidence="15">
    <location>
        <begin position="6"/>
        <end position="27"/>
    </location>
</feature>
<evidence type="ECO:0000256" key="2">
    <source>
        <dbReference type="ARBA" id="ARBA00004141"/>
    </source>
</evidence>
<feature type="transmembrane region" description="Helical" evidence="15">
    <location>
        <begin position="277"/>
        <end position="295"/>
    </location>
</feature>
<dbReference type="InterPro" id="IPR013767">
    <property type="entry name" value="PAS_fold"/>
</dbReference>
<keyword evidence="13 15" id="KW-0472">Membrane</keyword>
<dbReference type="CDD" id="cd00082">
    <property type="entry name" value="HisKA"/>
    <property type="match status" value="1"/>
</dbReference>
<feature type="transmembrane region" description="Helical" evidence="15">
    <location>
        <begin position="69"/>
        <end position="91"/>
    </location>
</feature>
<gene>
    <name evidence="18" type="ORF">NLK58_15960</name>
</gene>
<evidence type="ECO:0000256" key="12">
    <source>
        <dbReference type="ARBA" id="ARBA00023012"/>
    </source>
</evidence>
<dbReference type="Gene3D" id="3.30.565.10">
    <property type="entry name" value="Histidine kinase-like ATPase, C-terminal domain"/>
    <property type="match status" value="1"/>
</dbReference>
<dbReference type="InterPro" id="IPR000014">
    <property type="entry name" value="PAS"/>
</dbReference>
<dbReference type="InterPro" id="IPR005467">
    <property type="entry name" value="His_kinase_dom"/>
</dbReference>
<feature type="transmembrane region" description="Helical" evidence="15">
    <location>
        <begin position="398"/>
        <end position="420"/>
    </location>
</feature>
<dbReference type="Gene3D" id="3.30.450.20">
    <property type="entry name" value="PAS domain"/>
    <property type="match status" value="1"/>
</dbReference>
<organism evidence="18 19">
    <name type="scientific">Marinobacter metalliresistant</name>
    <dbReference type="NCBI Taxonomy" id="2961995"/>
    <lineage>
        <taxon>Bacteria</taxon>
        <taxon>Pseudomonadati</taxon>
        <taxon>Pseudomonadota</taxon>
        <taxon>Gammaproteobacteria</taxon>
        <taxon>Pseudomonadales</taxon>
        <taxon>Marinobacteraceae</taxon>
        <taxon>Marinobacter</taxon>
    </lineage>
</organism>
<comment type="similarity">
    <text evidence="3">Belongs to the sodium:solute symporter (SSF) (TC 2.A.21) family.</text>
</comment>
<evidence type="ECO:0000256" key="7">
    <source>
        <dbReference type="ARBA" id="ARBA00022692"/>
    </source>
</evidence>
<dbReference type="InterPro" id="IPR003661">
    <property type="entry name" value="HisK_dim/P_dom"/>
</dbReference>
<dbReference type="Proteomes" id="UP001475781">
    <property type="component" value="Chromosome"/>
</dbReference>
<dbReference type="InterPro" id="IPR036890">
    <property type="entry name" value="HATPase_C_sf"/>
</dbReference>
<keyword evidence="19" id="KW-1185">Reference proteome</keyword>
<dbReference type="GO" id="GO:0005524">
    <property type="term" value="F:ATP binding"/>
    <property type="evidence" value="ECO:0007669"/>
    <property type="project" value="UniProtKB-KW"/>
</dbReference>
<dbReference type="Pfam" id="PF00989">
    <property type="entry name" value="PAS"/>
    <property type="match status" value="1"/>
</dbReference>
<reference evidence="18 19" key="1">
    <citation type="submission" date="2022-07" db="EMBL/GenBank/DDBJ databases">
        <title>A copper resistant bacterium isolated from sediment samples of deep sea hydrothermal areas.</title>
        <authorList>
            <person name="Zeng X."/>
        </authorList>
    </citation>
    <scope>NUCLEOTIDE SEQUENCE [LARGE SCALE GENOMIC DNA]</scope>
    <source>
        <strain evidence="19">CuT 6</strain>
    </source>
</reference>
<feature type="transmembrane region" description="Helical" evidence="15">
    <location>
        <begin position="370"/>
        <end position="386"/>
    </location>
</feature>
<dbReference type="InterPro" id="IPR004358">
    <property type="entry name" value="Sig_transdc_His_kin-like_C"/>
</dbReference>
<evidence type="ECO:0000256" key="11">
    <source>
        <dbReference type="ARBA" id="ARBA00022989"/>
    </source>
</evidence>
<feature type="domain" description="Histidine kinase" evidence="16">
    <location>
        <begin position="758"/>
        <end position="973"/>
    </location>
</feature>
<dbReference type="InterPro" id="IPR035965">
    <property type="entry name" value="PAS-like_dom_sf"/>
</dbReference>
<dbReference type="RefSeq" id="WP_341581285.1">
    <property type="nucleotide sequence ID" value="NZ_CP101118.1"/>
</dbReference>
<keyword evidence="7 15" id="KW-0812">Transmembrane</keyword>
<dbReference type="InterPro" id="IPR038377">
    <property type="entry name" value="Na/Glc_symporter_sf"/>
</dbReference>
<keyword evidence="11 15" id="KW-1133">Transmembrane helix</keyword>
<keyword evidence="8" id="KW-0547">Nucleotide-binding</keyword>
<dbReference type="SUPFAM" id="SSF55785">
    <property type="entry name" value="PYP-like sensor domain (PAS domain)"/>
    <property type="match status" value="1"/>
</dbReference>
<dbReference type="InterPro" id="IPR001734">
    <property type="entry name" value="Na/solute_symporter"/>
</dbReference>
<evidence type="ECO:0000256" key="14">
    <source>
        <dbReference type="SAM" id="MobiDB-lite"/>
    </source>
</evidence>
<dbReference type="CDD" id="cd00075">
    <property type="entry name" value="HATPase"/>
    <property type="match status" value="1"/>
</dbReference>
<keyword evidence="9" id="KW-0418">Kinase</keyword>
<dbReference type="Pfam" id="PF00512">
    <property type="entry name" value="HisKA"/>
    <property type="match status" value="1"/>
</dbReference>
<dbReference type="InterPro" id="IPR036097">
    <property type="entry name" value="HisK_dim/P_sf"/>
</dbReference>
<evidence type="ECO:0000256" key="1">
    <source>
        <dbReference type="ARBA" id="ARBA00000085"/>
    </source>
</evidence>
<evidence type="ECO:0000256" key="15">
    <source>
        <dbReference type="SAM" id="Phobius"/>
    </source>
</evidence>
<dbReference type="SUPFAM" id="SSF47384">
    <property type="entry name" value="Homodimeric domain of signal transducing histidine kinase"/>
    <property type="match status" value="1"/>
</dbReference>
<dbReference type="PROSITE" id="PS50283">
    <property type="entry name" value="NA_SOLUT_SYMP_3"/>
    <property type="match status" value="1"/>
</dbReference>
<evidence type="ECO:0000256" key="10">
    <source>
        <dbReference type="ARBA" id="ARBA00022840"/>
    </source>
</evidence>
<keyword evidence="5" id="KW-0597">Phosphoprotein</keyword>
<dbReference type="NCBIfam" id="TIGR00229">
    <property type="entry name" value="sensory_box"/>
    <property type="match status" value="1"/>
</dbReference>
<dbReference type="PANTHER" id="PTHR43065:SF10">
    <property type="entry name" value="PEROXIDE STRESS-ACTIVATED HISTIDINE KINASE MAK3"/>
    <property type="match status" value="1"/>
</dbReference>
<dbReference type="PANTHER" id="PTHR43065">
    <property type="entry name" value="SENSOR HISTIDINE KINASE"/>
    <property type="match status" value="1"/>
</dbReference>
<feature type="transmembrane region" description="Helical" evidence="15">
    <location>
        <begin position="39"/>
        <end position="63"/>
    </location>
</feature>
<dbReference type="SMART" id="SM00388">
    <property type="entry name" value="HisKA"/>
    <property type="match status" value="1"/>
</dbReference>
<feature type="transmembrane region" description="Helical" evidence="15">
    <location>
        <begin position="322"/>
        <end position="349"/>
    </location>
</feature>
<evidence type="ECO:0000256" key="4">
    <source>
        <dbReference type="ARBA" id="ARBA00012438"/>
    </source>
</evidence>
<accession>A0ABZ2VZP9</accession>
<evidence type="ECO:0000259" key="16">
    <source>
        <dbReference type="PROSITE" id="PS50109"/>
    </source>
</evidence>
<feature type="transmembrane region" description="Helical" evidence="15">
    <location>
        <begin position="112"/>
        <end position="133"/>
    </location>
</feature>
<sequence length="993" mass="108192">MSFSTSGLLLASLLYLVLLFGIAWVTERGMLPRQWVRHPLVYILSLGVYAGIWAVYGAVGMAAESGYGFLAYYLGISGAFLLAPVLLNPVMRIGRAYQLTSLADLFAYRYRSQWAGTLVTLCSGGAILALLSMQIQAVVTSASILAPDTSPKLISVMFSLIVVLFAMLFGARRDQNSENHQGLVLAIAFDSLIKLVALLVLGGVILFGVFNGMDGLEHWLDNRSSAAATMTLSIDDGSWRALMLMSFAGALVLPHMYHMTFSENPSPKALAKASWGLPLYLLLLGLPVPLILWGGQELAVTTGPGFFAIGAPQALDSPTLTLLMYIAGLSAASGLMIVSTLALAGMALNHVVLPLKTPKDQGDIYRWLQWIKRLLIAVIILLALLFHETIGKNLDLSILGAISLSGTLQLLPGALGVIYWPEGNRRGLIAGLLVGLAIWVVTLVLPFSHTANLLAWFDAPLIPDYSNWHIFTFVSLTANITVFALISVLSTSTSEEASAAQACSLGALSRPQRRELLATSSSDFVRQLAEPLGYGVARREVERALAQLKLPNIEYRPYQLRRLRDQVEINLSGLLGPAVARDMVKRHLGFKPMAQGGTAQDIRYVERALGDYQNRLTGLAGELDNLRRHYRQTLQNLPIPACSVGEDGEILMWNHTMEELTGITADDVVGARLMALPEHWHLLLEGFNRGEDLHRYKHRLDLRGKPHWLNLHKAALSGPDHTEGGSIILVEDQTETRLLEDELMHSERLASVGRLAAGVAHEIGNPVTGISSLAQNLKLETDNPDILDTAEQIQQQTRRISAILQSLMNFARTGNHAQANRYEPVTIHRCVEESINLLSLSDKGLGIHYINDCPPSLQILGDEQRLVQVFVNLLANARDASPEGGTVLISGKGDGYSAIIEVADEGPGIPGDQLDHIFEPFYTTKAPNKGTGLGLSLVYSIIEEHYGNIQVESPANAETGRGTCVRLRLPAYESETETETETGNTTISQNQRS</sequence>
<dbReference type="Gene3D" id="1.20.1730.10">
    <property type="entry name" value="Sodium/glucose cotransporter"/>
    <property type="match status" value="1"/>
</dbReference>
<evidence type="ECO:0000256" key="9">
    <source>
        <dbReference type="ARBA" id="ARBA00022777"/>
    </source>
</evidence>
<evidence type="ECO:0000259" key="17">
    <source>
        <dbReference type="PROSITE" id="PS50112"/>
    </source>
</evidence>
<comment type="subcellular location">
    <subcellularLocation>
        <location evidence="2">Membrane</location>
        <topology evidence="2">Multi-pass membrane protein</topology>
    </subcellularLocation>
</comment>
<feature type="transmembrane region" description="Helical" evidence="15">
    <location>
        <begin position="239"/>
        <end position="257"/>
    </location>
</feature>
<evidence type="ECO:0000313" key="18">
    <source>
        <dbReference type="EMBL" id="WZF87815.1"/>
    </source>
</evidence>
<dbReference type="Pfam" id="PF02518">
    <property type="entry name" value="HATPase_c"/>
    <property type="match status" value="1"/>
</dbReference>
<evidence type="ECO:0000256" key="5">
    <source>
        <dbReference type="ARBA" id="ARBA00022553"/>
    </source>
</evidence>
<dbReference type="PROSITE" id="PS50112">
    <property type="entry name" value="PAS"/>
    <property type="match status" value="1"/>
</dbReference>
<protein>
    <recommendedName>
        <fullName evidence="4">histidine kinase</fullName>
        <ecNumber evidence="4">2.7.13.3</ecNumber>
    </recommendedName>
</protein>